<name>A0A1H3XAJ5_9FLAO</name>
<dbReference type="Pfam" id="PF08885">
    <property type="entry name" value="GSCFA"/>
    <property type="match status" value="1"/>
</dbReference>
<feature type="domain" description="GSCFA" evidence="1">
    <location>
        <begin position="21"/>
        <end position="258"/>
    </location>
</feature>
<dbReference type="Proteomes" id="UP000198951">
    <property type="component" value="Unassembled WGS sequence"/>
</dbReference>
<reference evidence="3" key="1">
    <citation type="submission" date="2016-10" db="EMBL/GenBank/DDBJ databases">
        <authorList>
            <person name="Varghese N."/>
            <person name="Submissions S."/>
        </authorList>
    </citation>
    <scope>NUCLEOTIDE SEQUENCE [LARGE SCALE GENOMIC DNA]</scope>
    <source>
        <strain evidence="3">DSM 22376</strain>
    </source>
</reference>
<evidence type="ECO:0000259" key="1">
    <source>
        <dbReference type="Pfam" id="PF08885"/>
    </source>
</evidence>
<dbReference type="InterPro" id="IPR014982">
    <property type="entry name" value="GSCFA"/>
</dbReference>
<sequence length="316" mass="36700">MQFRTQIPIPKSTHLIDYHSKIISLGSCFAVNMSEKLDYFKFQNSCNPFGILFHPLAIEKFISFAVTQKVFTEVDIFFYNERWHCYDAHSDLSNPDPIALINDLNTIIQSTWKQLSEATDIIITYGTAWVYRNNESSVIVANCHKVPQKQFEKQLLSIAVIQESIRNTIHLIQSINPEAKIIFTVSPVRHIKDGFVENQLSKSHLISAIHGAFDLQVSTFSYFPSYEIMMDELRDYRFYAEDMLHPNQVAIDYIWMRFKETNISETALSIMEEVETIQKSLAHKAFNPNSESHQKFEAKLKDKIAKLVSQYSFMKF</sequence>
<organism evidence="2 3">
    <name type="scientific">Flavobacterium gillisiae</name>
    <dbReference type="NCBI Taxonomy" id="150146"/>
    <lineage>
        <taxon>Bacteria</taxon>
        <taxon>Pseudomonadati</taxon>
        <taxon>Bacteroidota</taxon>
        <taxon>Flavobacteriia</taxon>
        <taxon>Flavobacteriales</taxon>
        <taxon>Flavobacteriaceae</taxon>
        <taxon>Flavobacterium</taxon>
    </lineage>
</organism>
<keyword evidence="3" id="KW-1185">Reference proteome</keyword>
<gene>
    <name evidence="2" type="ORF">SAMN05443667_101446</name>
</gene>
<accession>A0A1H3XAJ5</accession>
<dbReference type="SUPFAM" id="SSF52266">
    <property type="entry name" value="SGNH hydrolase"/>
    <property type="match status" value="1"/>
</dbReference>
<proteinExistence type="predicted"/>
<dbReference type="AlphaFoldDB" id="A0A1H3XAJ5"/>
<dbReference type="OrthoDB" id="9807687at2"/>
<evidence type="ECO:0000313" key="2">
    <source>
        <dbReference type="EMBL" id="SDZ96379.1"/>
    </source>
</evidence>
<protein>
    <submittedName>
        <fullName evidence="2">GSCFA family protein</fullName>
    </submittedName>
</protein>
<evidence type="ECO:0000313" key="3">
    <source>
        <dbReference type="Proteomes" id="UP000198951"/>
    </source>
</evidence>
<dbReference type="EMBL" id="FNRD01000001">
    <property type="protein sequence ID" value="SDZ96379.1"/>
    <property type="molecule type" value="Genomic_DNA"/>
</dbReference>
<dbReference type="RefSeq" id="WP_091084072.1">
    <property type="nucleotide sequence ID" value="NZ_FNRD01000001.1"/>
</dbReference>
<dbReference type="STRING" id="150146.SAMN05443667_101446"/>